<feature type="transmembrane region" description="Helical" evidence="12">
    <location>
        <begin position="990"/>
        <end position="1008"/>
    </location>
</feature>
<keyword evidence="7" id="KW-0067">ATP-binding</keyword>
<dbReference type="PROSITE" id="PS50893">
    <property type="entry name" value="ABC_TRANSPORTER_2"/>
    <property type="match status" value="2"/>
</dbReference>
<evidence type="ECO:0000256" key="5">
    <source>
        <dbReference type="ARBA" id="ARBA00022737"/>
    </source>
</evidence>
<feature type="transmembrane region" description="Helical" evidence="12">
    <location>
        <begin position="877"/>
        <end position="896"/>
    </location>
</feature>
<comment type="subcellular location">
    <subcellularLocation>
        <location evidence="1">Cell membrane</location>
        <topology evidence="1">Multi-pass membrane protein</topology>
    </subcellularLocation>
</comment>
<dbReference type="InterPro" id="IPR017871">
    <property type="entry name" value="ABC_transporter-like_CS"/>
</dbReference>
<feature type="domain" description="ABC transmembrane type-1" evidence="14">
    <location>
        <begin position="84"/>
        <end position="371"/>
    </location>
</feature>
<dbReference type="Pfam" id="PF00664">
    <property type="entry name" value="ABC_membrane"/>
    <property type="match status" value="2"/>
</dbReference>
<dbReference type="Gene3D" id="1.20.1560.10">
    <property type="entry name" value="ABC transporter type 1, transmembrane domain"/>
    <property type="match status" value="1"/>
</dbReference>
<evidence type="ECO:0000256" key="6">
    <source>
        <dbReference type="ARBA" id="ARBA00022741"/>
    </source>
</evidence>
<dbReference type="CDD" id="cd18577">
    <property type="entry name" value="ABC_6TM_Pgp_ABCB1_D1_like"/>
    <property type="match status" value="1"/>
</dbReference>
<keyword evidence="10" id="KW-0325">Glycoprotein</keyword>
<feature type="transmembrane region" description="Helical" evidence="12">
    <location>
        <begin position="848"/>
        <end position="871"/>
    </location>
</feature>
<dbReference type="InterPro" id="IPR039421">
    <property type="entry name" value="Type_1_exporter"/>
</dbReference>
<dbReference type="InterPro" id="IPR011527">
    <property type="entry name" value="ABC1_TM_dom"/>
</dbReference>
<gene>
    <name evidence="15" type="ORF">IFM89_029387</name>
</gene>
<dbReference type="FunFam" id="1.20.1560.10:FF:000009">
    <property type="entry name" value="ABC transporter B family member 1"/>
    <property type="match status" value="1"/>
</dbReference>
<dbReference type="GO" id="GO:0010329">
    <property type="term" value="F:auxin efflux transmembrane transporter activity"/>
    <property type="evidence" value="ECO:0007669"/>
    <property type="project" value="UniProtKB-ARBA"/>
</dbReference>
<evidence type="ECO:0000256" key="3">
    <source>
        <dbReference type="ARBA" id="ARBA00022448"/>
    </source>
</evidence>
<keyword evidence="5" id="KW-0677">Repeat</keyword>
<protein>
    <submittedName>
        <fullName evidence="15">Uncharacterized protein</fullName>
    </submittedName>
</protein>
<feature type="transmembrane region" description="Helical" evidence="12">
    <location>
        <begin position="730"/>
        <end position="755"/>
    </location>
</feature>
<evidence type="ECO:0000256" key="1">
    <source>
        <dbReference type="ARBA" id="ARBA00004651"/>
    </source>
</evidence>
<dbReference type="InterPro" id="IPR027417">
    <property type="entry name" value="P-loop_NTPase"/>
</dbReference>
<dbReference type="PANTHER" id="PTHR43394">
    <property type="entry name" value="ATP-DEPENDENT PERMEASE MDL1, MITOCHONDRIAL"/>
    <property type="match status" value="1"/>
</dbReference>
<dbReference type="PROSITE" id="PS00211">
    <property type="entry name" value="ABC_TRANSPORTER_1"/>
    <property type="match status" value="2"/>
</dbReference>
<keyword evidence="3" id="KW-0813">Transport</keyword>
<dbReference type="Proteomes" id="UP000631114">
    <property type="component" value="Unassembled WGS sequence"/>
</dbReference>
<dbReference type="GO" id="GO:0090374">
    <property type="term" value="P:oligopeptide export from mitochondrion"/>
    <property type="evidence" value="ECO:0007669"/>
    <property type="project" value="TreeGrafter"/>
</dbReference>
<evidence type="ECO:0000259" key="14">
    <source>
        <dbReference type="PROSITE" id="PS50929"/>
    </source>
</evidence>
<dbReference type="Pfam" id="PF00005">
    <property type="entry name" value="ABC_tran"/>
    <property type="match status" value="2"/>
</dbReference>
<dbReference type="Gene3D" id="3.40.50.300">
    <property type="entry name" value="P-loop containing nucleotide triphosphate hydrolases"/>
    <property type="match status" value="2"/>
</dbReference>
<dbReference type="GO" id="GO:0010328">
    <property type="term" value="F:auxin influx transmembrane transporter activity"/>
    <property type="evidence" value="ECO:0007669"/>
    <property type="project" value="UniProtKB-ARBA"/>
</dbReference>
<dbReference type="SUPFAM" id="SSF90123">
    <property type="entry name" value="ABC transporter transmembrane region"/>
    <property type="match status" value="2"/>
</dbReference>
<feature type="transmembrane region" description="Helical" evidence="12">
    <location>
        <begin position="71"/>
        <end position="92"/>
    </location>
</feature>
<dbReference type="GO" id="GO:0016887">
    <property type="term" value="F:ATP hydrolysis activity"/>
    <property type="evidence" value="ECO:0007669"/>
    <property type="project" value="InterPro"/>
</dbReference>
<dbReference type="SUPFAM" id="SSF52540">
    <property type="entry name" value="P-loop containing nucleoside triphosphate hydrolases"/>
    <property type="match status" value="2"/>
</dbReference>
<keyword evidence="9 12" id="KW-0472">Membrane</keyword>
<name>A0A835M721_9MAGN</name>
<dbReference type="PROSITE" id="PS50929">
    <property type="entry name" value="ABC_TM1F"/>
    <property type="match status" value="2"/>
</dbReference>
<evidence type="ECO:0000256" key="4">
    <source>
        <dbReference type="ARBA" id="ARBA00022692"/>
    </source>
</evidence>
<feature type="region of interest" description="Disordered" evidence="11">
    <location>
        <begin position="15"/>
        <end position="35"/>
    </location>
</feature>
<feature type="domain" description="ABC transporter" evidence="13">
    <location>
        <begin position="1055"/>
        <end position="1292"/>
    </location>
</feature>
<dbReference type="GO" id="GO:0005524">
    <property type="term" value="F:ATP binding"/>
    <property type="evidence" value="ECO:0007669"/>
    <property type="project" value="UniProtKB-KW"/>
</dbReference>
<reference evidence="15 16" key="1">
    <citation type="submission" date="2020-10" db="EMBL/GenBank/DDBJ databases">
        <title>The Coptis chinensis genome and diversification of protoberbering-type alkaloids.</title>
        <authorList>
            <person name="Wang B."/>
            <person name="Shu S."/>
            <person name="Song C."/>
            <person name="Liu Y."/>
        </authorList>
    </citation>
    <scope>NUCLEOTIDE SEQUENCE [LARGE SCALE GENOMIC DNA]</scope>
    <source>
        <strain evidence="15">HL-2020</strain>
        <tissue evidence="15">Leaf</tissue>
    </source>
</reference>
<keyword evidence="16" id="KW-1185">Reference proteome</keyword>
<proteinExistence type="inferred from homology"/>
<dbReference type="SMART" id="SM00382">
    <property type="entry name" value="AAA"/>
    <property type="match status" value="2"/>
</dbReference>
<comment type="similarity">
    <text evidence="2">Belongs to the ABC transporter superfamily. ABCB family. Multidrug resistance exporter (TC 3.A.1.201) subfamily.</text>
</comment>
<evidence type="ECO:0000256" key="10">
    <source>
        <dbReference type="ARBA" id="ARBA00023180"/>
    </source>
</evidence>
<organism evidence="15 16">
    <name type="scientific">Coptis chinensis</name>
    <dbReference type="NCBI Taxonomy" id="261450"/>
    <lineage>
        <taxon>Eukaryota</taxon>
        <taxon>Viridiplantae</taxon>
        <taxon>Streptophyta</taxon>
        <taxon>Embryophyta</taxon>
        <taxon>Tracheophyta</taxon>
        <taxon>Spermatophyta</taxon>
        <taxon>Magnoliopsida</taxon>
        <taxon>Ranunculales</taxon>
        <taxon>Ranunculaceae</taxon>
        <taxon>Coptidoideae</taxon>
        <taxon>Coptis</taxon>
    </lineage>
</organism>
<evidence type="ECO:0000313" key="15">
    <source>
        <dbReference type="EMBL" id="KAF9622103.1"/>
    </source>
</evidence>
<dbReference type="InterPro" id="IPR036640">
    <property type="entry name" value="ABC1_TM_sf"/>
</dbReference>
<evidence type="ECO:0000256" key="8">
    <source>
        <dbReference type="ARBA" id="ARBA00022989"/>
    </source>
</evidence>
<feature type="region of interest" description="Disordered" evidence="11">
    <location>
        <begin position="646"/>
        <end position="679"/>
    </location>
</feature>
<feature type="transmembrane region" description="Helical" evidence="12">
    <location>
        <begin position="225"/>
        <end position="246"/>
    </location>
</feature>
<evidence type="ECO:0000256" key="12">
    <source>
        <dbReference type="SAM" id="Phobius"/>
    </source>
</evidence>
<dbReference type="CDD" id="cd18578">
    <property type="entry name" value="ABC_6TM_Pgp_ABCB1_D2_like"/>
    <property type="match status" value="1"/>
</dbReference>
<evidence type="ECO:0000256" key="9">
    <source>
        <dbReference type="ARBA" id="ARBA00023136"/>
    </source>
</evidence>
<dbReference type="CDD" id="cd03249">
    <property type="entry name" value="ABC_MTABC3_MDL1_MDL2"/>
    <property type="match status" value="2"/>
</dbReference>
<feature type="transmembrane region" description="Helical" evidence="12">
    <location>
        <begin position="307"/>
        <end position="336"/>
    </location>
</feature>
<comment type="caution">
    <text evidence="15">The sequence shown here is derived from an EMBL/GenBank/DDBJ whole genome shotgun (WGS) entry which is preliminary data.</text>
</comment>
<dbReference type="GO" id="GO:0015421">
    <property type="term" value="F:ABC-type oligopeptide transporter activity"/>
    <property type="evidence" value="ECO:0007669"/>
    <property type="project" value="TreeGrafter"/>
</dbReference>
<dbReference type="PANTHER" id="PTHR43394:SF16">
    <property type="entry name" value="ABC TRANSPORTER B FAMILY MEMBER 4-LIKE ISOFORM X1"/>
    <property type="match status" value="1"/>
</dbReference>
<dbReference type="FunFam" id="3.40.50.300:FF:000066">
    <property type="entry name" value="ABC transporter B family member 1"/>
    <property type="match status" value="2"/>
</dbReference>
<feature type="domain" description="ABC transmembrane type-1" evidence="14">
    <location>
        <begin position="734"/>
        <end position="1020"/>
    </location>
</feature>
<feature type="transmembrane region" description="Helical" evidence="12">
    <location>
        <begin position="131"/>
        <end position="152"/>
    </location>
</feature>
<evidence type="ECO:0000256" key="2">
    <source>
        <dbReference type="ARBA" id="ARBA00007577"/>
    </source>
</evidence>
<evidence type="ECO:0000256" key="11">
    <source>
        <dbReference type="SAM" id="MobiDB-lite"/>
    </source>
</evidence>
<feature type="compositionally biased region" description="Basic and acidic residues" evidence="11">
    <location>
        <begin position="15"/>
        <end position="26"/>
    </location>
</feature>
<dbReference type="OrthoDB" id="1890825at2759"/>
<evidence type="ECO:0000313" key="16">
    <source>
        <dbReference type="Proteomes" id="UP000631114"/>
    </source>
</evidence>
<evidence type="ECO:0000259" key="13">
    <source>
        <dbReference type="PROSITE" id="PS50893"/>
    </source>
</evidence>
<dbReference type="InterPro" id="IPR003439">
    <property type="entry name" value="ABC_transporter-like_ATP-bd"/>
</dbReference>
<dbReference type="GO" id="GO:0005743">
    <property type="term" value="C:mitochondrial inner membrane"/>
    <property type="evidence" value="ECO:0007669"/>
    <property type="project" value="TreeGrafter"/>
</dbReference>
<sequence length="1297" mass="141726">YINYDKAAPMNTSCKVEKHKDAKEPNGEDDFENTGREASKRSVLLLDRLFSLSEKAKAGEGRTKSVPLYRLFSFADPTDIVLMIIGTVAALLNGLSNPLMSLILGQLVDCFGQNAHTKNLVHEVSKVSLRFVYLGIGSATVAFFQLACWKITGERQSARIRHLYLKAILRQDITFFDKETNTGEVVGRVSGGVVLIQDAMGEKVGKFVQLGSSFLGGFMIAFRKGWLLVLVLMSTVPFLVLCGASMSKVVNKLAARSQVAYSEAGVIVEQTISSIRTVHTIHRERQAIRRYNRSLDTSYKSSVQEGLAAGIGFGMVMFTVFCSYGIASWLGALFIISRTYTGGDVVCIIYAVVTGSMSLGEASPCMKAFAAGQAAAFNMFETISRKPDIDSFDTGGLTLDDICGDIELKEIHFSYPTRPNENIFSGFSLSIPSGTIAALVGESGSGKSTVISLIERFYDPQAGAVHIDGINLKDFQIRWIRGKIGLVSQEPVLFASSIKDNIAYGKDNPTMEEIRAAAELANAATFIDKLPQGLETMVGDYGTQLSGGQKQRVAIARAILRDPKILLLDEATSALDAQSERIVQEALNRIMSKRTTIVVAHRLSTVRNSDVIAVIHQGKIVEQGSHSELVNINGAYSQLISLQEVNQDSGKETTNDRDDPEGSINSQQKSKHGLPDGGPLSHPLVTGSVHLPAVQENYKTEPIELTTTEASQQPYKVPLHRLAYLNKPEFPLLILGTFASVINGSILPLVGVLFSDLIYTFYKPQDRLLSDSHRLLWMFIALGFIGFIAATGRLYFFGVAGSRLIRRIRSMSFEKVVHMEIGWFDNSQNSSSTIGTRLSMDVASIRGLLGDTLSLVVQNVSSVIIALVIAIGANWQLALLVFTLLPLLGASGWAYMKFTKGFSGDAKTMYEESSQVANDALRHIRAVASFCAEEKVITLYKSKCERPRSTAIKLGVMSGIDYGISFFLLFAFYAISFYVGSRLVEDGKTGFSNIFRVFFALCMAGIGISQRSSLATDTTKTKACTASIFAILDRKSEIDPSDSSGMTLEKVKGEIIFQHASFTYPIRPDVQILRDICFTVEPGKTVALIGESGCGKSTVISLLQRFYDLDSGQIMLDGIAIKNFQLRWLRKQIGLVSQEPLLFNDTIRANIEYGKEGELSEAEIIAAAKAANAHKFISGMKQGYDTVVGERGIQLSGGQKQRVAIARAILKSPKILLLDEATSALDVESERVVQDALDQVMINRTTIVVAHKLYTIKGADSIAVIKNGVIIEKGRHEDLLNIKNGVYSFLVAHQMNS</sequence>
<dbReference type="GO" id="GO:0005886">
    <property type="term" value="C:plasma membrane"/>
    <property type="evidence" value="ECO:0007669"/>
    <property type="project" value="UniProtKB-SubCell"/>
</dbReference>
<feature type="non-terminal residue" evidence="15">
    <location>
        <position position="1297"/>
    </location>
</feature>
<accession>A0A835M721</accession>
<keyword evidence="8 12" id="KW-1133">Transmembrane helix</keyword>
<dbReference type="InterPro" id="IPR003593">
    <property type="entry name" value="AAA+_ATPase"/>
</dbReference>
<feature type="domain" description="ABC transporter" evidence="13">
    <location>
        <begin position="406"/>
        <end position="642"/>
    </location>
</feature>
<feature type="transmembrane region" description="Helical" evidence="12">
    <location>
        <begin position="775"/>
        <end position="801"/>
    </location>
</feature>
<dbReference type="EMBL" id="JADFTS010000002">
    <property type="protein sequence ID" value="KAF9622103.1"/>
    <property type="molecule type" value="Genomic_DNA"/>
</dbReference>
<feature type="transmembrane region" description="Helical" evidence="12">
    <location>
        <begin position="951"/>
        <end position="978"/>
    </location>
</feature>
<keyword evidence="4 12" id="KW-0812">Transmembrane</keyword>
<evidence type="ECO:0000256" key="7">
    <source>
        <dbReference type="ARBA" id="ARBA00022840"/>
    </source>
</evidence>
<keyword evidence="6" id="KW-0547">Nucleotide-binding</keyword>